<organism evidence="1 2">
    <name type="scientific">Fusarium beomiforme</name>
    <dbReference type="NCBI Taxonomy" id="44412"/>
    <lineage>
        <taxon>Eukaryota</taxon>
        <taxon>Fungi</taxon>
        <taxon>Dikarya</taxon>
        <taxon>Ascomycota</taxon>
        <taxon>Pezizomycotina</taxon>
        <taxon>Sordariomycetes</taxon>
        <taxon>Hypocreomycetidae</taxon>
        <taxon>Hypocreales</taxon>
        <taxon>Nectriaceae</taxon>
        <taxon>Fusarium</taxon>
        <taxon>Fusarium burgessii species complex</taxon>
    </lineage>
</organism>
<name>A0A9P5ANN7_9HYPO</name>
<dbReference type="Proteomes" id="UP000730481">
    <property type="component" value="Unassembled WGS sequence"/>
</dbReference>
<dbReference type="EMBL" id="PVQB02000159">
    <property type="protein sequence ID" value="KAF4342111.1"/>
    <property type="molecule type" value="Genomic_DNA"/>
</dbReference>
<sequence>MVATSTTASSLTFLCQGYEFTIPQSVVRAKSPKLSASLDAAQTKSPNPSITVKGFTLDAVNCMVEYFKTEWYEIDRRNFSSVLQAVGGVPAQDGFIRDELAAQLDVSAIGNHYGVPKLCELARDNIQKVFRDSQWDDEVFIFALERALKSKDHKLHKLFSSHAKGHLASLTNSSEFDLATFLKSFHSTLRDTNDVHQKTEVAAQKAPIETSIELQSLRSQAASAQIEELRQSVATITAERDVLWQQANDVKGIAPADAKQDEQARSIEALERELRVSRSDCGLLRTKWQREKTKTSLLTLEKSDIQKDLELEKRSKGRASEVARDDLRNALKDEQKATKGLTAKLGQATKNLETEKKRSATVGQELTQAKTNLELEKQKMAGFCLDGDVKNPRSIFSLTKELNEARKERNIERDKKWKAHNKMKALLRAINEWSECRQCGADFATYIEEQEGTLVLRCSYCTTRHTV</sequence>
<evidence type="ECO:0000313" key="1">
    <source>
        <dbReference type="EMBL" id="KAF4342111.1"/>
    </source>
</evidence>
<dbReference type="Gene3D" id="3.30.710.10">
    <property type="entry name" value="Potassium Channel Kv1.1, Chain A"/>
    <property type="match status" value="1"/>
</dbReference>
<gene>
    <name evidence="1" type="ORF">FBEOM_3952</name>
</gene>
<dbReference type="AlphaFoldDB" id="A0A9P5ANN7"/>
<protein>
    <submittedName>
        <fullName evidence="1">Uncharacterized protein</fullName>
    </submittedName>
</protein>
<accession>A0A9P5ANN7</accession>
<reference evidence="1" key="2">
    <citation type="submission" date="2020-02" db="EMBL/GenBank/DDBJ databases">
        <title>Identification and distribution of gene clusters putatively required for synthesis of sphingolipid metabolism inhibitors in phylogenetically diverse species of the filamentous fungus Fusarium.</title>
        <authorList>
            <person name="Kim H.-S."/>
            <person name="Busman M."/>
            <person name="Brown D.W."/>
            <person name="Divon H."/>
            <person name="Uhlig S."/>
            <person name="Proctor R.H."/>
        </authorList>
    </citation>
    <scope>NUCLEOTIDE SEQUENCE</scope>
    <source>
        <strain evidence="1">NRRL 25174</strain>
    </source>
</reference>
<proteinExistence type="predicted"/>
<evidence type="ECO:0000313" key="2">
    <source>
        <dbReference type="Proteomes" id="UP000730481"/>
    </source>
</evidence>
<dbReference type="InterPro" id="IPR011333">
    <property type="entry name" value="SKP1/BTB/POZ_sf"/>
</dbReference>
<dbReference type="OrthoDB" id="2363873at2759"/>
<reference evidence="1" key="1">
    <citation type="journal article" date="2017" name="Mycologia">
        <title>Fusarium algeriense, sp. nov., a novel toxigenic crown rot pathogen of durum wheat from Algeria is nested in the Fusarium burgessii species complex.</title>
        <authorList>
            <person name="Laraba I."/>
            <person name="Keddad A."/>
            <person name="Boureghda H."/>
            <person name="Abdallah N."/>
            <person name="Vaughan M.M."/>
            <person name="Proctor R.H."/>
            <person name="Busman M."/>
            <person name="O'Donnell K."/>
        </authorList>
    </citation>
    <scope>NUCLEOTIDE SEQUENCE</scope>
    <source>
        <strain evidence="1">NRRL 25174</strain>
    </source>
</reference>
<keyword evidence="2" id="KW-1185">Reference proteome</keyword>
<comment type="caution">
    <text evidence="1">The sequence shown here is derived from an EMBL/GenBank/DDBJ whole genome shotgun (WGS) entry which is preliminary data.</text>
</comment>